<dbReference type="PROSITE" id="PS00118">
    <property type="entry name" value="PA2_HIS"/>
    <property type="match status" value="1"/>
</dbReference>
<keyword evidence="14" id="KW-1185">Reference proteome</keyword>
<dbReference type="Gene3D" id="1.20.90.10">
    <property type="entry name" value="Phospholipase A2 domain"/>
    <property type="match status" value="1"/>
</dbReference>
<dbReference type="Pfam" id="PF05826">
    <property type="entry name" value="Phospholip_A2_2"/>
    <property type="match status" value="1"/>
</dbReference>
<feature type="chain" id="PRO_5034877076" description="phospholipase A2" evidence="11">
    <location>
        <begin position="18"/>
        <end position="736"/>
    </location>
</feature>
<evidence type="ECO:0000256" key="4">
    <source>
        <dbReference type="ARBA" id="ARBA00022525"/>
    </source>
</evidence>
<keyword evidence="4" id="KW-0964">Secreted</keyword>
<evidence type="ECO:0000256" key="7">
    <source>
        <dbReference type="ARBA" id="ARBA00022837"/>
    </source>
</evidence>
<dbReference type="CTD" id="147011"/>
<feature type="compositionally biased region" description="Low complexity" evidence="10">
    <location>
        <begin position="138"/>
        <end position="155"/>
    </location>
</feature>
<comment type="subcellular location">
    <subcellularLocation>
        <location evidence="2">Secreted</location>
    </subcellularLocation>
</comment>
<evidence type="ECO:0000256" key="3">
    <source>
        <dbReference type="ARBA" id="ARBA00013278"/>
    </source>
</evidence>
<evidence type="ECO:0000256" key="2">
    <source>
        <dbReference type="ARBA" id="ARBA00004613"/>
    </source>
</evidence>
<dbReference type="GeneTree" id="ENSGT00940000165341"/>
<feature type="compositionally biased region" description="Low complexity" evidence="10">
    <location>
        <begin position="560"/>
        <end position="573"/>
    </location>
</feature>
<feature type="compositionally biased region" description="Polar residues" evidence="10">
    <location>
        <begin position="546"/>
        <end position="558"/>
    </location>
</feature>
<dbReference type="GO" id="GO:0046872">
    <property type="term" value="F:metal ion binding"/>
    <property type="evidence" value="ECO:0007669"/>
    <property type="project" value="UniProtKB-KW"/>
</dbReference>
<dbReference type="InterPro" id="IPR036444">
    <property type="entry name" value="PLipase_A2_dom_sf"/>
</dbReference>
<keyword evidence="9" id="KW-1015">Disulfide bond</keyword>
<dbReference type="GO" id="GO:0050482">
    <property type="term" value="P:arachidonate secretion"/>
    <property type="evidence" value="ECO:0007669"/>
    <property type="project" value="InterPro"/>
</dbReference>
<evidence type="ECO:0000256" key="9">
    <source>
        <dbReference type="ARBA" id="ARBA00023157"/>
    </source>
</evidence>
<dbReference type="EC" id="3.1.1.4" evidence="3"/>
<feature type="region of interest" description="Disordered" evidence="10">
    <location>
        <begin position="712"/>
        <end position="736"/>
    </location>
</feature>
<feature type="compositionally biased region" description="Basic residues" evidence="10">
    <location>
        <begin position="122"/>
        <end position="134"/>
    </location>
</feature>
<dbReference type="Proteomes" id="UP000694397">
    <property type="component" value="Chromosome 10"/>
</dbReference>
<dbReference type="OrthoDB" id="6075074at2759"/>
<dbReference type="GO" id="GO:0004623">
    <property type="term" value="F:phospholipase A2 activity"/>
    <property type="evidence" value="ECO:0007669"/>
    <property type="project" value="UniProtKB-EC"/>
</dbReference>
<dbReference type="PANTHER" id="PTHR12253">
    <property type="entry name" value="RH14732P"/>
    <property type="match status" value="1"/>
</dbReference>
<dbReference type="InterPro" id="IPR033113">
    <property type="entry name" value="PLA2_histidine"/>
</dbReference>
<dbReference type="FunFam" id="1.20.90.10:FF:000002">
    <property type="entry name" value="Phospholipase A2 group III"/>
    <property type="match status" value="1"/>
</dbReference>
<dbReference type="AlphaFoldDB" id="A0A8C9QVF9"/>
<gene>
    <name evidence="13" type="primary">proca1</name>
</gene>
<evidence type="ECO:0000259" key="12">
    <source>
        <dbReference type="Pfam" id="PF05826"/>
    </source>
</evidence>
<keyword evidence="8" id="KW-0443">Lipid metabolism</keyword>
<evidence type="ECO:0000256" key="6">
    <source>
        <dbReference type="ARBA" id="ARBA00022801"/>
    </source>
</evidence>
<feature type="region of interest" description="Disordered" evidence="10">
    <location>
        <begin position="376"/>
        <end position="444"/>
    </location>
</feature>
<dbReference type="KEGG" id="sfm:108922380"/>
<keyword evidence="11" id="KW-0732">Signal</keyword>
<reference evidence="13" key="3">
    <citation type="submission" date="2025-09" db="UniProtKB">
        <authorList>
            <consortium name="Ensembl"/>
        </authorList>
    </citation>
    <scope>IDENTIFICATION</scope>
</reference>
<dbReference type="GO" id="GO:0005576">
    <property type="term" value="C:extracellular region"/>
    <property type="evidence" value="ECO:0007669"/>
    <property type="project" value="UniProtKB-SubCell"/>
</dbReference>
<proteinExistence type="predicted"/>
<feature type="compositionally biased region" description="Polar residues" evidence="10">
    <location>
        <begin position="579"/>
        <end position="596"/>
    </location>
</feature>
<keyword evidence="5" id="KW-0479">Metal-binding</keyword>
<evidence type="ECO:0000256" key="5">
    <source>
        <dbReference type="ARBA" id="ARBA00022723"/>
    </source>
</evidence>
<feature type="region of interest" description="Disordered" evidence="10">
    <location>
        <begin position="329"/>
        <end position="353"/>
    </location>
</feature>
<organism evidence="13 14">
    <name type="scientific">Scleropages formosus</name>
    <name type="common">Asian bonytongue</name>
    <name type="synonym">Osteoglossum formosum</name>
    <dbReference type="NCBI Taxonomy" id="113540"/>
    <lineage>
        <taxon>Eukaryota</taxon>
        <taxon>Metazoa</taxon>
        <taxon>Chordata</taxon>
        <taxon>Craniata</taxon>
        <taxon>Vertebrata</taxon>
        <taxon>Euteleostomi</taxon>
        <taxon>Actinopterygii</taxon>
        <taxon>Neopterygii</taxon>
        <taxon>Teleostei</taxon>
        <taxon>Osteoglossocephala</taxon>
        <taxon>Osteoglossomorpha</taxon>
        <taxon>Osteoglossiformes</taxon>
        <taxon>Osteoglossidae</taxon>
        <taxon>Scleropages</taxon>
    </lineage>
</organism>
<feature type="compositionally biased region" description="Basic residues" evidence="10">
    <location>
        <begin position="712"/>
        <end position="724"/>
    </location>
</feature>
<comment type="cofactor">
    <cofactor evidence="1">
        <name>Ca(2+)</name>
        <dbReference type="ChEBI" id="CHEBI:29108"/>
    </cofactor>
</comment>
<feature type="signal peptide" evidence="11">
    <location>
        <begin position="1"/>
        <end position="17"/>
    </location>
</feature>
<dbReference type="GO" id="GO:0006644">
    <property type="term" value="P:phospholipid metabolic process"/>
    <property type="evidence" value="ECO:0007669"/>
    <property type="project" value="InterPro"/>
</dbReference>
<evidence type="ECO:0000256" key="1">
    <source>
        <dbReference type="ARBA" id="ARBA00001913"/>
    </source>
</evidence>
<name>A0A8C9QVF9_SCLFO</name>
<feature type="compositionally biased region" description="Basic residues" evidence="10">
    <location>
        <begin position="391"/>
        <end position="421"/>
    </location>
</feature>
<evidence type="ECO:0000256" key="11">
    <source>
        <dbReference type="SAM" id="SignalP"/>
    </source>
</evidence>
<feature type="region of interest" description="Disordered" evidence="10">
    <location>
        <begin position="546"/>
        <end position="597"/>
    </location>
</feature>
<feature type="compositionally biased region" description="Basic and acidic residues" evidence="10">
    <location>
        <begin position="102"/>
        <end position="113"/>
    </location>
</feature>
<dbReference type="Ensembl" id="ENSSFOT00015001398.2">
    <property type="protein sequence ID" value="ENSSFOP00015001364.1"/>
    <property type="gene ID" value="ENSSFOG00015000980.2"/>
</dbReference>
<feature type="compositionally biased region" description="Polar residues" evidence="10">
    <location>
        <begin position="334"/>
        <end position="347"/>
    </location>
</feature>
<evidence type="ECO:0000313" key="13">
    <source>
        <dbReference type="Ensembl" id="ENSSFOP00015001364.1"/>
    </source>
</evidence>
<keyword evidence="7" id="KW-0106">Calcium</keyword>
<sequence>MWSVILVLLSHLDGNFAKGHFLVLPLDAERGGKEVFYMLNSTFCARSSSAGGNYMIRQVSDGIEEVRSVHDPAGNLLDCSVTSNPMEVKSFMHVCRLGLKEQRGRRAASERSRASVAEAKSHCRAFHAQRRSKRTERSAAGSSNSPAAPSASVPESRSRKGTEGPESGRVPRRTKRGFTYPGTLWCGAGNIADSYDHLGEFAETDSCCRIHDHCPYVIQAFSHNFGYTNFKWHSISHCNCDNALKDCLRKVNDTSSRVVGQAFFNVIEVPCFDFTYEEQCVERHWYGMCKRYDNVPVAVMKESIPYDFGGIDVIDKLTIAPRVLKAKEDGEGLETTTPVPASSLQSTTHDEPSIGRVVTAAEDFIKVLATVSTSHSSTVEAAKEEVSGTNRKNRKKKKKKKMGKKKKGSKKKGKGRKRKQRVNTLAKVEEATSVTPTGPKMKDVIDNSLANNPTYDGHKVEQSLNTFDNSLAGVQDKGELSNELMKDEPQRQSDNTVISAVTSAAALLVEPEKLEFHKLQHQRGKGHLSLMGNATKMNVVQLNRQKSAETQGAGTKQKTTPEPATPSSSTTATDKTQKNTRYNTDTTPSAIFNGDTNWGFGPQKLQSHKIKGLLTTTANTPNVNFLKNTMHKLKDKQGKKNRGIPLSMLNITNPSATKIQTTTSYISGTNASPSSNIRSGGTVELKSSESKTKQDFVTMSTVPTFNVTQVKQRKGRRGRRRGRKITPTLSSVVPSV</sequence>
<accession>A0A8C9QVF9</accession>
<protein>
    <recommendedName>
        <fullName evidence="3">phospholipase A2</fullName>
        <ecNumber evidence="3">3.1.1.4</ecNumber>
    </recommendedName>
</protein>
<feature type="domain" description="Phospholipase A2-like central" evidence="12">
    <location>
        <begin position="180"/>
        <end position="273"/>
    </location>
</feature>
<feature type="region of interest" description="Disordered" evidence="10">
    <location>
        <begin position="102"/>
        <end position="175"/>
    </location>
</feature>
<feature type="compositionally biased region" description="Polar residues" evidence="10">
    <location>
        <begin position="727"/>
        <end position="736"/>
    </location>
</feature>
<dbReference type="RefSeq" id="XP_018588002.1">
    <property type="nucleotide sequence ID" value="XM_018732486.1"/>
</dbReference>
<reference evidence="13 14" key="1">
    <citation type="submission" date="2019-04" db="EMBL/GenBank/DDBJ databases">
        <authorList>
            <consortium name="Wellcome Sanger Institute Data Sharing"/>
        </authorList>
    </citation>
    <scope>NUCLEOTIDE SEQUENCE [LARGE SCALE GENOMIC DNA]</scope>
</reference>
<reference evidence="13" key="2">
    <citation type="submission" date="2025-08" db="UniProtKB">
        <authorList>
            <consortium name="Ensembl"/>
        </authorList>
    </citation>
    <scope>IDENTIFICATION</scope>
</reference>
<dbReference type="SUPFAM" id="SSF48619">
    <property type="entry name" value="Phospholipase A2, PLA2"/>
    <property type="match status" value="1"/>
</dbReference>
<dbReference type="InterPro" id="IPR016090">
    <property type="entry name" value="PLA2-like_dom"/>
</dbReference>
<evidence type="ECO:0000313" key="14">
    <source>
        <dbReference type="Proteomes" id="UP000694397"/>
    </source>
</evidence>
<dbReference type="CDD" id="cd04704">
    <property type="entry name" value="PLA2_bee_venom_like"/>
    <property type="match status" value="1"/>
</dbReference>
<dbReference type="GeneID" id="108922380"/>
<evidence type="ECO:0000256" key="8">
    <source>
        <dbReference type="ARBA" id="ARBA00023098"/>
    </source>
</evidence>
<evidence type="ECO:0000256" key="10">
    <source>
        <dbReference type="SAM" id="MobiDB-lite"/>
    </source>
</evidence>
<keyword evidence="6" id="KW-0378">Hydrolase</keyword>